<dbReference type="EMBL" id="CP001958">
    <property type="protein sequence ID" value="ADG97370.1"/>
    <property type="molecule type" value="Genomic_DNA"/>
</dbReference>
<feature type="transmembrane region" description="Helical" evidence="1">
    <location>
        <begin position="54"/>
        <end position="82"/>
    </location>
</feature>
<keyword evidence="1" id="KW-0812">Transmembrane</keyword>
<dbReference type="Proteomes" id="UP000002247">
    <property type="component" value="Chromosome"/>
</dbReference>
<keyword evidence="1" id="KW-0472">Membrane</keyword>
<organism evidence="2 3">
    <name type="scientific">Segniliparus rotundus (strain ATCC BAA-972 / CDC 1076 / CIP 108378 / DSM 44985 / JCM 13578)</name>
    <dbReference type="NCBI Taxonomy" id="640132"/>
    <lineage>
        <taxon>Bacteria</taxon>
        <taxon>Bacillati</taxon>
        <taxon>Actinomycetota</taxon>
        <taxon>Actinomycetes</taxon>
        <taxon>Mycobacteriales</taxon>
        <taxon>Segniliparaceae</taxon>
        <taxon>Segniliparus</taxon>
    </lineage>
</organism>
<dbReference type="AlphaFoldDB" id="D6ZE90"/>
<evidence type="ECO:0000313" key="2">
    <source>
        <dbReference type="EMBL" id="ADG97370.1"/>
    </source>
</evidence>
<accession>D6ZE90</accession>
<feature type="transmembrane region" description="Helical" evidence="1">
    <location>
        <begin position="15"/>
        <end position="42"/>
    </location>
</feature>
<protein>
    <submittedName>
        <fullName evidence="2">Uncharacterized protein</fullName>
    </submittedName>
</protein>
<evidence type="ECO:0000256" key="1">
    <source>
        <dbReference type="SAM" id="Phobius"/>
    </source>
</evidence>
<feature type="transmembrane region" description="Helical" evidence="1">
    <location>
        <begin position="94"/>
        <end position="114"/>
    </location>
</feature>
<gene>
    <name evidence="2" type="ordered locus">Srot_0893</name>
</gene>
<name>D6ZE90_SEGRD</name>
<reference evidence="2 3" key="1">
    <citation type="journal article" date="2010" name="Stand. Genomic Sci.">
        <title>Complete genome sequence of Segniliparus rotundus type strain (CDC 1076).</title>
        <authorList>
            <person name="Sikorski J."/>
            <person name="Lapidus A."/>
            <person name="Copeland A."/>
            <person name="Misra M."/>
            <person name="Glavina Del Rio T."/>
            <person name="Nolan M."/>
            <person name="Lucas S."/>
            <person name="Chen F."/>
            <person name="Tice H."/>
            <person name="Cheng J.F."/>
            <person name="Jando M."/>
            <person name="Schneider S."/>
            <person name="Bruce D."/>
            <person name="Goodwin L."/>
            <person name="Pitluck S."/>
            <person name="Liolios K."/>
            <person name="Mikhailova N."/>
            <person name="Pati A."/>
            <person name="Ivanova N."/>
            <person name="Mavromatis K."/>
            <person name="Chen A."/>
            <person name="Palaniappan K."/>
            <person name="Chertkov O."/>
            <person name="Land M."/>
            <person name="Hauser L."/>
            <person name="Chang Y.J."/>
            <person name="Jeffries C.D."/>
            <person name="Brettin T."/>
            <person name="Detter J.C."/>
            <person name="Han C."/>
            <person name="Rohde M."/>
            <person name="Goker M."/>
            <person name="Bristow J."/>
            <person name="Eisen J.A."/>
            <person name="Markowitz V."/>
            <person name="Hugenholtz P."/>
            <person name="Kyrpides N.C."/>
            <person name="Klenk H.P."/>
        </authorList>
    </citation>
    <scope>NUCLEOTIDE SEQUENCE [LARGE SCALE GENOMIC DNA]</scope>
    <source>
        <strain evidence="3">ATCC BAA-972 / CDC 1076 / CIP 108378 / DSM 44985 / JCM 13578</strain>
    </source>
</reference>
<keyword evidence="3" id="KW-1185">Reference proteome</keyword>
<dbReference type="STRING" id="640132.Srot_0893"/>
<keyword evidence="1" id="KW-1133">Transmembrane helix</keyword>
<sequence>MSDSPAVRPSPGWAWPLWLLMVALMLPVGAYELFIIGISAMAADGCPSSGPCDLSWVAFADATIGGGWLLAFLVATAGFIVANHKGRPALRWAGYGWATLVLTLALGLAIMSAGEKAMLDNRSSSAPTTPWTPPYRMKTTLPDEAAAAHACLEFYRQTLQKLPEGWYWSQSNPPEWPVNTSVVHPETQTSKDYPPLLSASFYLMNNNRTDPESRDITDLVRSAWLELGWEESRYPNSGDQPSRQGVTESGVEMTLYRASENRDSAWGSANCNATFRKEGEDPAVTAAFPHTITR</sequence>
<proteinExistence type="predicted"/>
<dbReference type="KEGG" id="srt:Srot_0893"/>
<dbReference type="RefSeq" id="WP_013137826.1">
    <property type="nucleotide sequence ID" value="NC_014168.1"/>
</dbReference>
<dbReference type="HOGENOM" id="CLU_946262_0_0_11"/>
<evidence type="ECO:0000313" key="3">
    <source>
        <dbReference type="Proteomes" id="UP000002247"/>
    </source>
</evidence>